<keyword evidence="5" id="KW-1185">Reference proteome</keyword>
<comment type="caution">
    <text evidence="4">The sequence shown here is derived from an EMBL/GenBank/DDBJ whole genome shotgun (WGS) entry which is preliminary data.</text>
</comment>
<dbReference type="eggNOG" id="KOG0867">
    <property type="taxonomic scope" value="Eukaryota"/>
</dbReference>
<dbReference type="InterPro" id="IPR004046">
    <property type="entry name" value="GST_C"/>
</dbReference>
<dbReference type="Proteomes" id="UP000016801">
    <property type="component" value="Unassembled WGS sequence"/>
</dbReference>
<feature type="domain" description="GST N-terminal" evidence="2">
    <location>
        <begin position="6"/>
        <end position="97"/>
    </location>
</feature>
<protein>
    <submittedName>
        <fullName evidence="4">Probable theta class glutathione s-transferase</fullName>
    </submittedName>
</protein>
<evidence type="ECO:0000313" key="4">
    <source>
        <dbReference type="EMBL" id="CCE27171.1"/>
    </source>
</evidence>
<comment type="similarity">
    <text evidence="1">Belongs to the GST superfamily.</text>
</comment>
<feature type="domain" description="GST C-terminal" evidence="3">
    <location>
        <begin position="104"/>
        <end position="247"/>
    </location>
</feature>
<dbReference type="HOGENOM" id="CLU_011226_14_0_1"/>
<dbReference type="PANTHER" id="PTHR44051">
    <property type="entry name" value="GLUTATHIONE S-TRANSFERASE-RELATED"/>
    <property type="match status" value="1"/>
</dbReference>
<dbReference type="InterPro" id="IPR036249">
    <property type="entry name" value="Thioredoxin-like_sf"/>
</dbReference>
<dbReference type="SFLD" id="SFLDS00019">
    <property type="entry name" value="Glutathione_Transferase_(cytos"/>
    <property type="match status" value="1"/>
</dbReference>
<evidence type="ECO:0000259" key="3">
    <source>
        <dbReference type="PROSITE" id="PS50405"/>
    </source>
</evidence>
<dbReference type="InterPro" id="IPR010987">
    <property type="entry name" value="Glutathione-S-Trfase_C-like"/>
</dbReference>
<dbReference type="InterPro" id="IPR004045">
    <property type="entry name" value="Glutathione_S-Trfase_N"/>
</dbReference>
<organism evidence="4 5">
    <name type="scientific">Claviceps purpurea (strain 20.1)</name>
    <name type="common">Ergot fungus</name>
    <name type="synonym">Sphacelia segetum</name>
    <dbReference type="NCBI Taxonomy" id="1111077"/>
    <lineage>
        <taxon>Eukaryota</taxon>
        <taxon>Fungi</taxon>
        <taxon>Dikarya</taxon>
        <taxon>Ascomycota</taxon>
        <taxon>Pezizomycotina</taxon>
        <taxon>Sordariomycetes</taxon>
        <taxon>Hypocreomycetidae</taxon>
        <taxon>Hypocreales</taxon>
        <taxon>Clavicipitaceae</taxon>
        <taxon>Claviceps</taxon>
    </lineage>
</organism>
<dbReference type="PANTHER" id="PTHR44051:SF8">
    <property type="entry name" value="GLUTATHIONE S-TRANSFERASE GSTA"/>
    <property type="match status" value="1"/>
</dbReference>
<evidence type="ECO:0000259" key="2">
    <source>
        <dbReference type="PROSITE" id="PS50404"/>
    </source>
</evidence>
<dbReference type="AlphaFoldDB" id="M1VYE2"/>
<dbReference type="SFLD" id="SFLDG00358">
    <property type="entry name" value="Main_(cytGST)"/>
    <property type="match status" value="1"/>
</dbReference>
<dbReference type="Pfam" id="PF00043">
    <property type="entry name" value="GST_C"/>
    <property type="match status" value="1"/>
</dbReference>
<dbReference type="OrthoDB" id="422574at2759"/>
<sequence length="250" mass="28295">MAFETGITLYRRHNTGPGEASVTSAMAILDLQFVVRVIDISKDEHMQDWYRKINPNSFDSVGSIPAITDTLPNGEIITLFETGTILEYLADRYDYESRIMPRDCLKSDLKVMSLLYWSLGQFAPLLEQAIKYHLITEPQTESSEISGGQPRDQQIADYLTNQTRRYFRILDDLLLKSRGCMLGGQPTIADIACFTWAGLHQNRQVGIFLEEFPNVQRWVENMAVWAGLIKGTTTGQLDAICAAYSDLRIT</sequence>
<proteinExistence type="inferred from homology"/>
<dbReference type="GO" id="GO:0016740">
    <property type="term" value="F:transferase activity"/>
    <property type="evidence" value="ECO:0007669"/>
    <property type="project" value="UniProtKB-KW"/>
</dbReference>
<dbReference type="PROSITE" id="PS50404">
    <property type="entry name" value="GST_NTER"/>
    <property type="match status" value="1"/>
</dbReference>
<dbReference type="InterPro" id="IPR040079">
    <property type="entry name" value="Glutathione_S-Trfase"/>
</dbReference>
<name>M1VYE2_CLAP2</name>
<keyword evidence="4" id="KW-0808">Transferase</keyword>
<dbReference type="SUPFAM" id="SSF47616">
    <property type="entry name" value="GST C-terminal domain-like"/>
    <property type="match status" value="1"/>
</dbReference>
<reference evidence="4 5" key="1">
    <citation type="journal article" date="2013" name="PLoS Genet.">
        <title>Plant-symbiotic fungi as chemical engineers: Multi-genome analysis of the Clavicipitaceae reveals dynamics of alkaloid loci.</title>
        <authorList>
            <person name="Schardl C.L."/>
            <person name="Young C.A."/>
            <person name="Hesse U."/>
            <person name="Amyotte S.G."/>
            <person name="Andreeva K."/>
            <person name="Calie P.J."/>
            <person name="Fleetwood D.J."/>
            <person name="Haws D.C."/>
            <person name="Moore N."/>
            <person name="Oeser B."/>
            <person name="Panaccione D.G."/>
            <person name="Schweri K.K."/>
            <person name="Voisey C.R."/>
            <person name="Farman M.L."/>
            <person name="Jaromczyk J.W."/>
            <person name="Roe B.A."/>
            <person name="O'Sullivan D.M."/>
            <person name="Scott B."/>
            <person name="Tudzynski P."/>
            <person name="An Z."/>
            <person name="Arnaoudova E.G."/>
            <person name="Bullock C.T."/>
            <person name="Charlton N.D."/>
            <person name="Chen L."/>
            <person name="Cox M."/>
            <person name="Dinkins R.D."/>
            <person name="Florea S."/>
            <person name="Glenn A.E."/>
            <person name="Gordon A."/>
            <person name="Gueldener U."/>
            <person name="Harris D.R."/>
            <person name="Hollin W."/>
            <person name="Jaromczyk J."/>
            <person name="Johnson R.D."/>
            <person name="Khan A.K."/>
            <person name="Leistner E."/>
            <person name="Leuchtmann A."/>
            <person name="Li C."/>
            <person name="Liu J."/>
            <person name="Liu J."/>
            <person name="Liu M."/>
            <person name="Mace W."/>
            <person name="Machado C."/>
            <person name="Nagabhyru P."/>
            <person name="Pan J."/>
            <person name="Schmid J."/>
            <person name="Sugawara K."/>
            <person name="Steiner U."/>
            <person name="Takach J.E."/>
            <person name="Tanaka E."/>
            <person name="Webb J.S."/>
            <person name="Wilson E.V."/>
            <person name="Wiseman J.L."/>
            <person name="Yoshida R."/>
            <person name="Zeng Z."/>
        </authorList>
    </citation>
    <scope>NUCLEOTIDE SEQUENCE [LARGE SCALE GENOMIC DNA]</scope>
    <source>
        <strain evidence="4 5">20.1</strain>
    </source>
</reference>
<accession>M1VYE2</accession>
<dbReference type="STRING" id="1111077.M1VYE2"/>
<evidence type="ECO:0000313" key="5">
    <source>
        <dbReference type="Proteomes" id="UP000016801"/>
    </source>
</evidence>
<dbReference type="InterPro" id="IPR036282">
    <property type="entry name" value="Glutathione-S-Trfase_C_sf"/>
</dbReference>
<dbReference type="PROSITE" id="PS50405">
    <property type="entry name" value="GST_CTER"/>
    <property type="match status" value="1"/>
</dbReference>
<evidence type="ECO:0000256" key="1">
    <source>
        <dbReference type="ARBA" id="ARBA00007409"/>
    </source>
</evidence>
<dbReference type="SUPFAM" id="SSF52833">
    <property type="entry name" value="Thioredoxin-like"/>
    <property type="match status" value="1"/>
</dbReference>
<dbReference type="EMBL" id="CAGA01000003">
    <property type="protein sequence ID" value="CCE27171.1"/>
    <property type="molecule type" value="Genomic_DNA"/>
</dbReference>
<gene>
    <name evidence="4" type="ORF">CPUR_00643</name>
</gene>
<dbReference type="Gene3D" id="1.20.1050.130">
    <property type="match status" value="1"/>
</dbReference>
<dbReference type="VEuPathDB" id="FungiDB:CPUR_00643"/>